<dbReference type="KEGG" id="prae:MN210_08235"/>
<dbReference type="RefSeq" id="WP_241879645.1">
    <property type="nucleotide sequence ID" value="NZ_CP093310.2"/>
</dbReference>
<accession>A0AAT9PGI9</accession>
<sequence>MITTKILKTAVGVQRGDVIDKTESTKLQNVTNGIIVGRFKRGVMGTPFKVNEGNFSAILGRDVANPSFLAIEDALNSGLSEVWVMRVGSSYKRADLSGLTDCFNKTIKEGDMVVGDDNYTPDYQQGQNEQ</sequence>
<evidence type="ECO:0000313" key="2">
    <source>
        <dbReference type="Proteomes" id="UP000829560"/>
    </source>
</evidence>
<protein>
    <submittedName>
        <fullName evidence="1">Uncharacterized protein</fullName>
    </submittedName>
</protein>
<reference evidence="1" key="1">
    <citation type="submission" date="2024-03" db="EMBL/GenBank/DDBJ databases">
        <title>Psychrobacter raelis sp. nov. isolated from a dog with peritonitis.</title>
        <authorList>
            <person name="Schiavone A."/>
            <person name="Manzulli V."/>
            <person name="Camarda A."/>
            <person name="Cafiero M.A."/>
            <person name="Vasco I."/>
            <person name="Marino L."/>
            <person name="Pennuzzi G."/>
            <person name="Serrecchia L."/>
            <person name="Galante D."/>
            <person name="Pugliese N."/>
        </authorList>
    </citation>
    <scope>NUCLEOTIDE SEQUENCE</scope>
    <source>
        <strain evidence="1">PraFG1</strain>
    </source>
</reference>
<evidence type="ECO:0000313" key="1">
    <source>
        <dbReference type="EMBL" id="UNK06472.1"/>
    </source>
</evidence>
<dbReference type="Proteomes" id="UP000829560">
    <property type="component" value="Chromosome"/>
</dbReference>
<organism evidence="1 2">
    <name type="scientific">Psychrobacter raelei</name>
    <dbReference type="NCBI Taxonomy" id="2565531"/>
    <lineage>
        <taxon>Bacteria</taxon>
        <taxon>Pseudomonadati</taxon>
        <taxon>Pseudomonadota</taxon>
        <taxon>Gammaproteobacteria</taxon>
        <taxon>Moraxellales</taxon>
        <taxon>Moraxellaceae</taxon>
        <taxon>Psychrobacter</taxon>
    </lineage>
</organism>
<name>A0AAT9PGI9_9GAMM</name>
<proteinExistence type="predicted"/>
<dbReference type="AlphaFoldDB" id="A0AAT9PGI9"/>
<keyword evidence="2" id="KW-1185">Reference proteome</keyword>
<gene>
    <name evidence="1" type="ORF">MN210_08235</name>
</gene>
<dbReference type="EMBL" id="CP093310">
    <property type="protein sequence ID" value="UNK06472.1"/>
    <property type="molecule type" value="Genomic_DNA"/>
</dbReference>